<name>F1YTX3_9PROT</name>
<comment type="subunit">
    <text evidence="10 11">Homohexamer. Organized in a ring with a central cavity.</text>
</comment>
<dbReference type="InterPro" id="IPR008268">
    <property type="entry name" value="Peptidase_S16_AS"/>
</dbReference>
<evidence type="ECO:0000256" key="8">
    <source>
        <dbReference type="ARBA" id="ARBA00023016"/>
    </source>
</evidence>
<feature type="active site" evidence="10 12">
    <location>
        <position position="784"/>
    </location>
</feature>
<dbReference type="GO" id="GO:0006515">
    <property type="term" value="P:protein quality control for misfolded or incompletely synthesized proteins"/>
    <property type="evidence" value="ECO:0007669"/>
    <property type="project" value="UniProtKB-UniRule"/>
</dbReference>
<dbReference type="PROSITE" id="PS51787">
    <property type="entry name" value="LON_N"/>
    <property type="match status" value="1"/>
</dbReference>
<evidence type="ECO:0000313" key="21">
    <source>
        <dbReference type="Proteomes" id="UP000018454"/>
    </source>
</evidence>
<evidence type="ECO:0000256" key="13">
    <source>
        <dbReference type="PIRSR" id="PIRSR001174-2"/>
    </source>
</evidence>
<evidence type="ECO:0000256" key="16">
    <source>
        <dbReference type="SAM" id="Coils"/>
    </source>
</evidence>
<accession>F1YTX3</accession>
<dbReference type="Gene3D" id="1.10.8.60">
    <property type="match status" value="1"/>
</dbReference>
<dbReference type="InterPro" id="IPR027543">
    <property type="entry name" value="Lon_bac"/>
</dbReference>
<dbReference type="Pfam" id="PF02190">
    <property type="entry name" value="LON_substr_bdg"/>
    <property type="match status" value="1"/>
</dbReference>
<gene>
    <name evidence="10 20" type="primary">lon</name>
    <name evidence="20" type="ORF">APO_1473</name>
</gene>
<evidence type="ECO:0000256" key="2">
    <source>
        <dbReference type="ARBA" id="ARBA00022490"/>
    </source>
</evidence>
<evidence type="ECO:0000256" key="12">
    <source>
        <dbReference type="PIRSR" id="PIRSR001174-1"/>
    </source>
</evidence>
<dbReference type="InterPro" id="IPR027417">
    <property type="entry name" value="P-loop_NTPase"/>
</dbReference>
<dbReference type="EC" id="3.4.21.53" evidence="10 11"/>
<dbReference type="InterPro" id="IPR004815">
    <property type="entry name" value="Lon_bac/euk-typ"/>
</dbReference>
<dbReference type="InterPro" id="IPR014721">
    <property type="entry name" value="Ribsml_uS5_D2-typ_fold_subgr"/>
</dbReference>
<dbReference type="MEROPS" id="S16.001"/>
<dbReference type="InterPro" id="IPR027065">
    <property type="entry name" value="Lon_Prtase"/>
</dbReference>
<keyword evidence="8 10" id="KW-0346">Stress response</keyword>
<dbReference type="Gene3D" id="3.40.50.300">
    <property type="entry name" value="P-loop containing nucleotide triphosphate hydrolases"/>
    <property type="match status" value="1"/>
</dbReference>
<feature type="domain" description="Lon proteolytic" evidence="18">
    <location>
        <begin position="654"/>
        <end position="835"/>
    </location>
</feature>
<dbReference type="GO" id="GO:0005524">
    <property type="term" value="F:ATP binding"/>
    <property type="evidence" value="ECO:0007669"/>
    <property type="project" value="UniProtKB-UniRule"/>
</dbReference>
<dbReference type="InterPro" id="IPR008269">
    <property type="entry name" value="Lon_proteolytic"/>
</dbReference>
<dbReference type="InterPro" id="IPR003959">
    <property type="entry name" value="ATPase_AAA_core"/>
</dbReference>
<feature type="domain" description="Lon N-terminal" evidence="19">
    <location>
        <begin position="74"/>
        <end position="267"/>
    </location>
</feature>
<evidence type="ECO:0000256" key="9">
    <source>
        <dbReference type="ARBA" id="ARBA00050665"/>
    </source>
</evidence>
<evidence type="ECO:0000256" key="5">
    <source>
        <dbReference type="ARBA" id="ARBA00022801"/>
    </source>
</evidence>
<keyword evidence="5 10" id="KW-0378">Hydrolase</keyword>
<dbReference type="SUPFAM" id="SSF52540">
    <property type="entry name" value="P-loop containing nucleoside triphosphate hydrolases"/>
    <property type="match status" value="1"/>
</dbReference>
<dbReference type="GO" id="GO:0004176">
    <property type="term" value="F:ATP-dependent peptidase activity"/>
    <property type="evidence" value="ECO:0007669"/>
    <property type="project" value="UniProtKB-UniRule"/>
</dbReference>
<dbReference type="CDD" id="cd19500">
    <property type="entry name" value="RecA-like_Lon"/>
    <property type="match status" value="1"/>
</dbReference>
<comment type="induction">
    <text evidence="10">By heat shock.</text>
</comment>
<dbReference type="PRINTS" id="PR00830">
    <property type="entry name" value="ENDOLAPTASE"/>
</dbReference>
<dbReference type="PIRSF" id="PIRSF001174">
    <property type="entry name" value="Lon_proteas"/>
    <property type="match status" value="1"/>
</dbReference>
<keyword evidence="3 10" id="KW-0645">Protease</keyword>
<keyword evidence="2 10" id="KW-0963">Cytoplasm</keyword>
<feature type="binding site" evidence="10 13">
    <location>
        <begin position="419"/>
        <end position="426"/>
    </location>
    <ligand>
        <name>ATP</name>
        <dbReference type="ChEBI" id="CHEBI:30616"/>
    </ligand>
</feature>
<dbReference type="InterPro" id="IPR003111">
    <property type="entry name" value="Lon_prtase_N"/>
</dbReference>
<dbReference type="Pfam" id="PF22667">
    <property type="entry name" value="Lon_lid"/>
    <property type="match status" value="1"/>
</dbReference>
<proteinExistence type="evidence at transcript level"/>
<feature type="active site" evidence="10 12">
    <location>
        <position position="741"/>
    </location>
</feature>
<evidence type="ECO:0000256" key="1">
    <source>
        <dbReference type="ARBA" id="ARBA00004496"/>
    </source>
</evidence>
<dbReference type="InterPro" id="IPR020568">
    <property type="entry name" value="Ribosomal_Su5_D2-typ_SF"/>
</dbReference>
<dbReference type="FunFam" id="1.20.5.5270:FF:000002">
    <property type="entry name" value="Lon protease homolog"/>
    <property type="match status" value="1"/>
</dbReference>
<organism evidence="20 21">
    <name type="scientific">Acetobacter pomorum DM001</name>
    <dbReference type="NCBI Taxonomy" id="945681"/>
    <lineage>
        <taxon>Bacteria</taxon>
        <taxon>Pseudomonadati</taxon>
        <taxon>Pseudomonadota</taxon>
        <taxon>Alphaproteobacteria</taxon>
        <taxon>Acetobacterales</taxon>
        <taxon>Acetobacteraceae</taxon>
        <taxon>Acetobacter</taxon>
    </lineage>
</organism>
<dbReference type="Gene3D" id="1.20.5.5270">
    <property type="match status" value="1"/>
</dbReference>
<protein>
    <recommendedName>
        <fullName evidence="10 11">Lon protease</fullName>
        <ecNumber evidence="10 11">3.4.21.53</ecNumber>
    </recommendedName>
    <alternativeName>
        <fullName evidence="10">ATP-dependent protease La</fullName>
    </alternativeName>
</protein>
<dbReference type="FunFam" id="3.30.230.10:FF:000010">
    <property type="entry name" value="Lon protease"/>
    <property type="match status" value="1"/>
</dbReference>
<dbReference type="InterPro" id="IPR003593">
    <property type="entry name" value="AAA+_ATPase"/>
</dbReference>
<dbReference type="AlphaFoldDB" id="F1YTX3"/>
<feature type="region of interest" description="Disordered" evidence="17">
    <location>
        <begin position="32"/>
        <end position="53"/>
    </location>
</feature>
<evidence type="ECO:0000259" key="19">
    <source>
        <dbReference type="PROSITE" id="PS51787"/>
    </source>
</evidence>
<dbReference type="PROSITE" id="PS51786">
    <property type="entry name" value="LON_PROTEOLYTIC"/>
    <property type="match status" value="1"/>
</dbReference>
<dbReference type="HAMAP" id="MF_01973">
    <property type="entry name" value="lon_bact"/>
    <property type="match status" value="1"/>
</dbReference>
<dbReference type="NCBIfam" id="TIGR00763">
    <property type="entry name" value="lon"/>
    <property type="match status" value="1"/>
</dbReference>
<evidence type="ECO:0000259" key="18">
    <source>
        <dbReference type="PROSITE" id="PS51786"/>
    </source>
</evidence>
<reference evidence="20 21" key="1">
    <citation type="journal article" date="2011" name="Science">
        <title>Drosophila microbiome modulates host developmental and metabolic homeostasis via insulin signaling.</title>
        <authorList>
            <person name="Shin S.C."/>
            <person name="Kim S.H."/>
            <person name="You H."/>
            <person name="Kim B."/>
            <person name="Kim A.C."/>
            <person name="Lee K.A."/>
            <person name="Yoon J.H."/>
            <person name="Ryu J.H."/>
            <person name="Lee W.J."/>
        </authorList>
    </citation>
    <scope>NUCLEOTIDE SEQUENCE [LARGE SCALE GENOMIC DNA]</scope>
    <source>
        <strain evidence="20 21">DM001</strain>
    </source>
</reference>
<evidence type="ECO:0000256" key="14">
    <source>
        <dbReference type="PROSITE-ProRule" id="PRU01122"/>
    </source>
</evidence>
<dbReference type="Gene3D" id="2.30.130.40">
    <property type="entry name" value="LON domain-like"/>
    <property type="match status" value="1"/>
</dbReference>
<dbReference type="GO" id="GO:0043565">
    <property type="term" value="F:sequence-specific DNA binding"/>
    <property type="evidence" value="ECO:0007669"/>
    <property type="project" value="UniProtKB-UniRule"/>
</dbReference>
<comment type="catalytic activity">
    <reaction evidence="9 10 11 14">
        <text>Hydrolysis of proteins in presence of ATP.</text>
        <dbReference type="EC" id="3.4.21.53"/>
    </reaction>
</comment>
<dbReference type="GO" id="GO:0034605">
    <property type="term" value="P:cellular response to heat"/>
    <property type="evidence" value="ECO:0007669"/>
    <property type="project" value="UniProtKB-UniRule"/>
</dbReference>
<evidence type="ECO:0000256" key="7">
    <source>
        <dbReference type="ARBA" id="ARBA00022840"/>
    </source>
</evidence>
<feature type="coiled-coil region" evidence="16">
    <location>
        <begin position="253"/>
        <end position="290"/>
    </location>
</feature>
<dbReference type="SMART" id="SM00464">
    <property type="entry name" value="LON"/>
    <property type="match status" value="1"/>
</dbReference>
<dbReference type="InterPro" id="IPR015947">
    <property type="entry name" value="PUA-like_sf"/>
</dbReference>
<evidence type="ECO:0000256" key="15">
    <source>
        <dbReference type="RuleBase" id="RU000591"/>
    </source>
</evidence>
<keyword evidence="4 10" id="KW-0547">Nucleotide-binding</keyword>
<evidence type="ECO:0000256" key="10">
    <source>
        <dbReference type="HAMAP-Rule" id="MF_01973"/>
    </source>
</evidence>
<comment type="subcellular location">
    <subcellularLocation>
        <location evidence="1 10 11">Cytoplasm</location>
    </subcellularLocation>
</comment>
<dbReference type="FunFam" id="3.40.50.300:FF:000021">
    <property type="entry name" value="Lon protease homolog"/>
    <property type="match status" value="1"/>
</dbReference>
<evidence type="ECO:0000256" key="11">
    <source>
        <dbReference type="PIRNR" id="PIRNR001174"/>
    </source>
</evidence>
<evidence type="ECO:0000256" key="4">
    <source>
        <dbReference type="ARBA" id="ARBA00022741"/>
    </source>
</evidence>
<dbReference type="SUPFAM" id="SSF88697">
    <property type="entry name" value="PUA domain-like"/>
    <property type="match status" value="1"/>
</dbReference>
<evidence type="ECO:0000256" key="3">
    <source>
        <dbReference type="ARBA" id="ARBA00022670"/>
    </source>
</evidence>
<evidence type="ECO:0000256" key="6">
    <source>
        <dbReference type="ARBA" id="ARBA00022825"/>
    </source>
</evidence>
<comment type="caution">
    <text evidence="20">The sequence shown here is derived from an EMBL/GenBank/DDBJ whole genome shotgun (WGS) entry which is preliminary data.</text>
</comment>
<keyword evidence="7 10" id="KW-0067">ATP-binding</keyword>
<dbReference type="EMBL" id="AEUP01000026">
    <property type="protein sequence ID" value="EGE47838.1"/>
    <property type="molecule type" value="Genomic_DNA"/>
</dbReference>
<dbReference type="GO" id="GO:0004252">
    <property type="term" value="F:serine-type endopeptidase activity"/>
    <property type="evidence" value="ECO:0007669"/>
    <property type="project" value="UniProtKB-UniRule"/>
</dbReference>
<comment type="similarity">
    <text evidence="10 11 14 15">Belongs to the peptidase S16 family.</text>
</comment>
<dbReference type="GO" id="GO:0016887">
    <property type="term" value="F:ATP hydrolysis activity"/>
    <property type="evidence" value="ECO:0007669"/>
    <property type="project" value="UniProtKB-UniRule"/>
</dbReference>
<dbReference type="PROSITE" id="PS01046">
    <property type="entry name" value="LON_SER"/>
    <property type="match status" value="1"/>
</dbReference>
<dbReference type="Gene3D" id="3.30.230.10">
    <property type="match status" value="1"/>
</dbReference>
<dbReference type="InterPro" id="IPR046336">
    <property type="entry name" value="Lon_prtase_N_sf"/>
</dbReference>
<evidence type="ECO:0000256" key="17">
    <source>
        <dbReference type="SAM" id="MobiDB-lite"/>
    </source>
</evidence>
<dbReference type="SUPFAM" id="SSF54211">
    <property type="entry name" value="Ribosomal protein S5 domain 2-like"/>
    <property type="match status" value="1"/>
</dbReference>
<sequence length="863" mass="95769">MYGIGYAARRVPCPDRPCQEVIIMADNEKPVKRRRRTATKTKPEVAAEATHQTTTAVEATAEPEVQEVKAPVHVAVLPLRDIVVFPHMIVPLFVGREKSVKALETVTKDDRHILLVAQKDAAQDDPSADDIYRVGTLSTILQLLKLPDGTVKVLVEGVKRVRVKTLHEVEGHFEADIEDMPEQAAEGPEAEALGRSIVSQFEQYMKLNKKIASEVLVSLNQISDLAKLADTVTSHLNLKIAEKQEILEAPTVMAQLEKVFAHIEAEIDVLQVEKKIRNRVKRQMEKTQREYYLNEQLKAIQKELGEGEDGKDETSELEERIAKTKLSKEAHEKAVAELKKLRGMSMMSAESTVVRNYLDWLLSIPWKKRTKVKHDLTEAEKILDADHYGLEKVKERILEYLAVQSRSQKLKGPILCLVGPPGVGKTSLARSIAKATGRHYVRMSLGGVRDEAEIRGHRRTYIGSMPGKIIQGMKKAKVSNPLFLLDEIDKLGSDWRGDPASALLEVLDPEQNSTFADHYLEVDYDLSDVMFVTTANSLNMPQPLLDRMEIIRLSGYTEDEKVEIAKRHLISKQTQAHNLKPDEWSITDDAVRDLIRYYTREAGVRNLERELAGLARKAVKEIVTGKAKKVSVTPKNLDKYAGVRRFSYGETEAEDMVGVVTGLAWTEVGGEILTIESVMVPGKGGIVETGKLGDVMKESISAAFSFVRSRATSFGIVPTLFDKRSFHVHVPEGATPKDGPSAGVAMVTSLVSVLTGIPIRRDVAMTGEITLRGRVLAIGGLKEKLLAALRAGIRTVFIPKENEKDLTEIPENVKKKLEIVPVSHVDEVLARALVRQPQPIEWEDVPDPLPAAGGESALPVLPH</sequence>
<dbReference type="SMART" id="SM00382">
    <property type="entry name" value="AAA"/>
    <property type="match status" value="1"/>
</dbReference>
<feature type="region of interest" description="Disordered" evidence="17">
    <location>
        <begin position="844"/>
        <end position="863"/>
    </location>
</feature>
<dbReference type="InterPro" id="IPR054594">
    <property type="entry name" value="Lon_lid"/>
</dbReference>
<keyword evidence="6 10" id="KW-0720">Serine protease</keyword>
<dbReference type="PANTHER" id="PTHR10046">
    <property type="entry name" value="ATP DEPENDENT LON PROTEASE FAMILY MEMBER"/>
    <property type="match status" value="1"/>
</dbReference>
<dbReference type="Pfam" id="PF05362">
    <property type="entry name" value="Lon_C"/>
    <property type="match status" value="1"/>
</dbReference>
<comment type="function">
    <text evidence="10">ATP-dependent serine protease that mediates the selective degradation of mutant and abnormal proteins as well as certain short-lived regulatory proteins. Required for cellular homeostasis and for survival from DNA damage and developmental changes induced by stress. Degrades polypeptides processively to yield small peptide fragments that are 5 to 10 amino acids long. Binds to DNA in a double-stranded, site-specific manner.</text>
</comment>
<dbReference type="Proteomes" id="UP000018454">
    <property type="component" value="Unassembled WGS sequence"/>
</dbReference>
<dbReference type="GO" id="GO:0005737">
    <property type="term" value="C:cytoplasm"/>
    <property type="evidence" value="ECO:0007669"/>
    <property type="project" value="UniProtKB-SubCell"/>
</dbReference>
<dbReference type="Gene3D" id="1.20.58.1480">
    <property type="match status" value="1"/>
</dbReference>
<evidence type="ECO:0000313" key="20">
    <source>
        <dbReference type="EMBL" id="EGE47838.1"/>
    </source>
</evidence>
<feature type="compositionally biased region" description="Low complexity" evidence="17">
    <location>
        <begin position="44"/>
        <end position="53"/>
    </location>
</feature>
<dbReference type="Pfam" id="PF00004">
    <property type="entry name" value="AAA"/>
    <property type="match status" value="1"/>
</dbReference>
<dbReference type="NCBIfam" id="NF008053">
    <property type="entry name" value="PRK10787.1"/>
    <property type="match status" value="1"/>
</dbReference>
<keyword evidence="16" id="KW-0175">Coiled coil</keyword>